<dbReference type="InterPro" id="IPR000711">
    <property type="entry name" value="ATPase_OSCP/dsu"/>
</dbReference>
<dbReference type="OrthoDB" id="9802471at2"/>
<dbReference type="NCBIfam" id="TIGR01145">
    <property type="entry name" value="ATP_synt_delta"/>
    <property type="match status" value="1"/>
</dbReference>
<evidence type="ECO:0000256" key="6">
    <source>
        <dbReference type="ARBA" id="ARBA00023310"/>
    </source>
</evidence>
<accession>A0A383TUA4</accession>
<keyword evidence="4 7" id="KW-0406">Ion transport</keyword>
<keyword evidence="7" id="KW-1003">Cell membrane</keyword>
<evidence type="ECO:0000256" key="4">
    <source>
        <dbReference type="ARBA" id="ARBA00023065"/>
    </source>
</evidence>
<dbReference type="HAMAP" id="MF_01416">
    <property type="entry name" value="ATP_synth_delta_bact"/>
    <property type="match status" value="1"/>
</dbReference>
<keyword evidence="5 7" id="KW-0472">Membrane</keyword>
<dbReference type="Pfam" id="PF00213">
    <property type="entry name" value="OSCP"/>
    <property type="match status" value="1"/>
</dbReference>
<sequence>MTHYRAAKRYAKAFMLFLSNKEQREEIINEIKNLNFILSSNRKLRVFLKNPVIDEQQKLGILMELFKPYSTETKKLVQLIIRNGRSEILPKVVEEVITYNRREKGIKKAIITSAQPLSNEQNDAIKQKLLNLVKANDIEVESKIDPSLLGGFKVRIEDLLFDASVQSKLDNLKKEFNLKK</sequence>
<comment type="similarity">
    <text evidence="7">Belongs to the ATPase delta chain family.</text>
</comment>
<organism evidence="8 9">
    <name type="scientific">Candidatus Ornithobacterium hominis</name>
    <dbReference type="NCBI Taxonomy" id="2497989"/>
    <lineage>
        <taxon>Bacteria</taxon>
        <taxon>Pseudomonadati</taxon>
        <taxon>Bacteroidota</taxon>
        <taxon>Flavobacteriia</taxon>
        <taxon>Flavobacteriales</taxon>
        <taxon>Weeksellaceae</taxon>
        <taxon>Ornithobacterium</taxon>
    </lineage>
</organism>
<evidence type="ECO:0000313" key="8">
    <source>
        <dbReference type="EMBL" id="SZD70927.1"/>
    </source>
</evidence>
<evidence type="ECO:0000256" key="2">
    <source>
        <dbReference type="ARBA" id="ARBA00022448"/>
    </source>
</evidence>
<dbReference type="Proteomes" id="UP000262142">
    <property type="component" value="Unassembled WGS sequence"/>
</dbReference>
<gene>
    <name evidence="7 8" type="primary">atpH</name>
    <name evidence="8" type="ORF">SAMEA104719789_00018</name>
</gene>
<comment type="function">
    <text evidence="7">F(1)F(0) ATP synthase produces ATP from ADP in the presence of a proton or sodium gradient. F-type ATPases consist of two structural domains, F(1) containing the extramembraneous catalytic core and F(0) containing the membrane proton channel, linked together by a central stalk and a peripheral stalk. During catalysis, ATP synthesis in the catalytic domain of F(1) is coupled via a rotary mechanism of the central stalk subunits to proton translocation.</text>
</comment>
<dbReference type="PANTHER" id="PTHR11910">
    <property type="entry name" value="ATP SYNTHASE DELTA CHAIN"/>
    <property type="match status" value="1"/>
</dbReference>
<evidence type="ECO:0000313" key="9">
    <source>
        <dbReference type="Proteomes" id="UP000262142"/>
    </source>
</evidence>
<dbReference type="EMBL" id="UNSC01000001">
    <property type="protein sequence ID" value="SZD70927.1"/>
    <property type="molecule type" value="Genomic_DNA"/>
</dbReference>
<dbReference type="GO" id="GO:0005886">
    <property type="term" value="C:plasma membrane"/>
    <property type="evidence" value="ECO:0007669"/>
    <property type="project" value="UniProtKB-SubCell"/>
</dbReference>
<evidence type="ECO:0000256" key="7">
    <source>
        <dbReference type="HAMAP-Rule" id="MF_01416"/>
    </source>
</evidence>
<keyword evidence="6 7" id="KW-0066">ATP synthesis</keyword>
<protein>
    <recommendedName>
        <fullName evidence="7">ATP synthase subunit delta</fullName>
    </recommendedName>
    <alternativeName>
        <fullName evidence="7">ATP synthase F(1) sector subunit delta</fullName>
    </alternativeName>
    <alternativeName>
        <fullName evidence="7">F-type ATPase subunit delta</fullName>
        <shortName evidence="7">F-ATPase subunit delta</shortName>
    </alternativeName>
</protein>
<keyword evidence="2 7" id="KW-0813">Transport</keyword>
<dbReference type="AlphaFoldDB" id="A0A383TUA4"/>
<dbReference type="PRINTS" id="PR00125">
    <property type="entry name" value="ATPASEDELTA"/>
</dbReference>
<dbReference type="InterPro" id="IPR020781">
    <property type="entry name" value="ATPase_OSCP/d_CS"/>
</dbReference>
<comment type="subcellular location">
    <subcellularLocation>
        <location evidence="7">Cell membrane</location>
        <topology evidence="7">Peripheral membrane protein</topology>
    </subcellularLocation>
    <subcellularLocation>
        <location evidence="1">Membrane</location>
    </subcellularLocation>
</comment>
<reference evidence="8 9" key="1">
    <citation type="submission" date="2018-09" db="EMBL/GenBank/DDBJ databases">
        <authorList>
            <consortium name="Pathogen Informatics"/>
        </authorList>
    </citation>
    <scope>NUCLEOTIDE SEQUENCE [LARGE SCALE GENOMIC DNA]</scope>
    <source>
        <strain evidence="8 9">OH-22767</strain>
    </source>
</reference>
<dbReference type="GO" id="GO:0046933">
    <property type="term" value="F:proton-transporting ATP synthase activity, rotational mechanism"/>
    <property type="evidence" value="ECO:0007669"/>
    <property type="project" value="UniProtKB-UniRule"/>
</dbReference>
<dbReference type="InterPro" id="IPR026015">
    <property type="entry name" value="ATP_synth_OSCP/delta_N_sf"/>
</dbReference>
<dbReference type="RefSeq" id="WP_119058661.1">
    <property type="nucleotide sequence ID" value="NZ_UNSC01000001.1"/>
</dbReference>
<comment type="function">
    <text evidence="7">This protein is part of the stalk that links CF(0) to CF(1). It either transmits conformational changes from CF(0) to CF(1) or is implicated in proton conduction.</text>
</comment>
<dbReference type="PROSITE" id="PS00389">
    <property type="entry name" value="ATPASE_DELTA"/>
    <property type="match status" value="1"/>
</dbReference>
<name>A0A383TUA4_9FLAO</name>
<keyword evidence="3 7" id="KW-0375">Hydrogen ion transport</keyword>
<dbReference type="GO" id="GO:0045259">
    <property type="term" value="C:proton-transporting ATP synthase complex"/>
    <property type="evidence" value="ECO:0007669"/>
    <property type="project" value="UniProtKB-KW"/>
</dbReference>
<dbReference type="Gene3D" id="1.10.520.20">
    <property type="entry name" value="N-terminal domain of the delta subunit of the F1F0-ATP synthase"/>
    <property type="match status" value="1"/>
</dbReference>
<keyword evidence="9" id="KW-1185">Reference proteome</keyword>
<dbReference type="SUPFAM" id="SSF47928">
    <property type="entry name" value="N-terminal domain of the delta subunit of the F1F0-ATP synthase"/>
    <property type="match status" value="1"/>
</dbReference>
<keyword evidence="7" id="KW-0139">CF(1)</keyword>
<evidence type="ECO:0000256" key="3">
    <source>
        <dbReference type="ARBA" id="ARBA00022781"/>
    </source>
</evidence>
<evidence type="ECO:0000256" key="1">
    <source>
        <dbReference type="ARBA" id="ARBA00004370"/>
    </source>
</evidence>
<evidence type="ECO:0000256" key="5">
    <source>
        <dbReference type="ARBA" id="ARBA00023136"/>
    </source>
</evidence>
<proteinExistence type="inferred from homology"/>